<dbReference type="NCBIfam" id="TIGR00003">
    <property type="entry name" value="copper ion binding protein"/>
    <property type="match status" value="1"/>
</dbReference>
<keyword evidence="4" id="KW-0813">Transport</keyword>
<dbReference type="Gene3D" id="3.40.50.1000">
    <property type="entry name" value="HAD superfamily/HAD-like"/>
    <property type="match status" value="1"/>
</dbReference>
<reference evidence="20 21" key="1">
    <citation type="submission" date="2021-11" db="EMBL/GenBank/DDBJ databases">
        <title>Genome sequence.</title>
        <authorList>
            <person name="Sun Q."/>
        </authorList>
    </citation>
    <scope>NUCLEOTIDE SEQUENCE [LARGE SCALE GENOMIC DNA]</scope>
    <source>
        <strain evidence="20 21">KCTC 12005</strain>
    </source>
</reference>
<evidence type="ECO:0000313" key="20">
    <source>
        <dbReference type="EMBL" id="MCD2166300.1"/>
    </source>
</evidence>
<evidence type="ECO:0000256" key="11">
    <source>
        <dbReference type="ARBA" id="ARBA00022840"/>
    </source>
</evidence>
<dbReference type="Gene3D" id="3.40.1110.10">
    <property type="entry name" value="Calcium-transporting ATPase, cytoplasmic domain N"/>
    <property type="match status" value="1"/>
</dbReference>
<dbReference type="SUPFAM" id="SSF56784">
    <property type="entry name" value="HAD-like"/>
    <property type="match status" value="1"/>
</dbReference>
<dbReference type="SUPFAM" id="SSF55008">
    <property type="entry name" value="HMA, heavy metal-associated domain"/>
    <property type="match status" value="2"/>
</dbReference>
<dbReference type="GO" id="GO:0060003">
    <property type="term" value="P:copper ion export"/>
    <property type="evidence" value="ECO:0007669"/>
    <property type="project" value="UniProtKB-ARBA"/>
</dbReference>
<dbReference type="PANTHER" id="PTHR43520">
    <property type="entry name" value="ATP7, ISOFORM B"/>
    <property type="match status" value="1"/>
</dbReference>
<evidence type="ECO:0000256" key="7">
    <source>
        <dbReference type="ARBA" id="ARBA00022723"/>
    </source>
</evidence>
<evidence type="ECO:0000256" key="9">
    <source>
        <dbReference type="ARBA" id="ARBA00022741"/>
    </source>
</evidence>
<keyword evidence="13" id="KW-1278">Translocase</keyword>
<feature type="transmembrane region" description="Helical" evidence="18">
    <location>
        <begin position="803"/>
        <end position="825"/>
    </location>
</feature>
<dbReference type="Proteomes" id="UP001199260">
    <property type="component" value="Unassembled WGS sequence"/>
</dbReference>
<feature type="transmembrane region" description="Helical" evidence="18">
    <location>
        <begin position="434"/>
        <end position="456"/>
    </location>
</feature>
<dbReference type="InterPro" id="IPR036163">
    <property type="entry name" value="HMA_dom_sf"/>
</dbReference>
<evidence type="ECO:0000256" key="1">
    <source>
        <dbReference type="ARBA" id="ARBA00004651"/>
    </source>
</evidence>
<dbReference type="GO" id="GO:0016887">
    <property type="term" value="F:ATP hydrolysis activity"/>
    <property type="evidence" value="ECO:0007669"/>
    <property type="project" value="InterPro"/>
</dbReference>
<dbReference type="InterPro" id="IPR027256">
    <property type="entry name" value="P-typ_ATPase_IB"/>
</dbReference>
<evidence type="ECO:0000256" key="18">
    <source>
        <dbReference type="RuleBase" id="RU362081"/>
    </source>
</evidence>
<name>A0AAW4XY25_9BURK</name>
<dbReference type="Pfam" id="PF00702">
    <property type="entry name" value="Hydrolase"/>
    <property type="match status" value="1"/>
</dbReference>
<evidence type="ECO:0000256" key="12">
    <source>
        <dbReference type="ARBA" id="ARBA00022842"/>
    </source>
</evidence>
<evidence type="ECO:0000256" key="6">
    <source>
        <dbReference type="ARBA" id="ARBA00022692"/>
    </source>
</evidence>
<dbReference type="PROSITE" id="PS50846">
    <property type="entry name" value="HMA_2"/>
    <property type="match status" value="2"/>
</dbReference>
<comment type="similarity">
    <text evidence="2 18">Belongs to the cation transport ATPase (P-type) (TC 3.A.3) family. Type IB subfamily.</text>
</comment>
<dbReference type="FunFam" id="2.70.150.10:FF:000020">
    <property type="entry name" value="Copper-exporting P-type ATPase A"/>
    <property type="match status" value="1"/>
</dbReference>
<dbReference type="InterPro" id="IPR059000">
    <property type="entry name" value="ATPase_P-type_domA"/>
</dbReference>
<evidence type="ECO:0000256" key="3">
    <source>
        <dbReference type="ARBA" id="ARBA00012517"/>
    </source>
</evidence>
<feature type="transmembrane region" description="Helical" evidence="18">
    <location>
        <begin position="778"/>
        <end position="797"/>
    </location>
</feature>
<dbReference type="InterPro" id="IPR023214">
    <property type="entry name" value="HAD_sf"/>
</dbReference>
<dbReference type="InterPro" id="IPR006121">
    <property type="entry name" value="HMA_dom"/>
</dbReference>
<gene>
    <name evidence="20" type="ORF">LPW39_14345</name>
</gene>
<dbReference type="InterPro" id="IPR001757">
    <property type="entry name" value="P_typ_ATPase"/>
</dbReference>
<feature type="domain" description="HMA" evidence="19">
    <location>
        <begin position="82"/>
        <end position="147"/>
    </location>
</feature>
<feature type="transmembrane region" description="Helical" evidence="18">
    <location>
        <begin position="180"/>
        <end position="203"/>
    </location>
</feature>
<keyword evidence="12" id="KW-0460">Magnesium</keyword>
<keyword evidence="15" id="KW-0186">Copper</keyword>
<evidence type="ECO:0000256" key="17">
    <source>
        <dbReference type="ARBA" id="ARBA00023136"/>
    </source>
</evidence>
<dbReference type="NCBIfam" id="TIGR01511">
    <property type="entry name" value="ATPase-IB1_Cu"/>
    <property type="match status" value="1"/>
</dbReference>
<evidence type="ECO:0000256" key="2">
    <source>
        <dbReference type="ARBA" id="ARBA00006024"/>
    </source>
</evidence>
<dbReference type="InterPro" id="IPR036412">
    <property type="entry name" value="HAD-like_sf"/>
</dbReference>
<protein>
    <recommendedName>
        <fullName evidence="3">P-type Cu(+) transporter</fullName>
        <ecNumber evidence="3">7.2.2.8</ecNumber>
    </recommendedName>
</protein>
<evidence type="ECO:0000256" key="4">
    <source>
        <dbReference type="ARBA" id="ARBA00022448"/>
    </source>
</evidence>
<dbReference type="SFLD" id="SFLDG00002">
    <property type="entry name" value="C1.7:_P-type_atpase_like"/>
    <property type="match status" value="1"/>
</dbReference>
<evidence type="ECO:0000259" key="19">
    <source>
        <dbReference type="PROSITE" id="PS50846"/>
    </source>
</evidence>
<dbReference type="PRINTS" id="PR00943">
    <property type="entry name" value="CUATPASE"/>
</dbReference>
<keyword evidence="21" id="KW-1185">Reference proteome</keyword>
<feature type="transmembrane region" description="Helical" evidence="18">
    <location>
        <begin position="215"/>
        <end position="232"/>
    </location>
</feature>
<dbReference type="InterPro" id="IPR017969">
    <property type="entry name" value="Heavy-metal-associated_CS"/>
</dbReference>
<dbReference type="GO" id="GO:0043682">
    <property type="term" value="F:P-type divalent copper transporter activity"/>
    <property type="evidence" value="ECO:0007669"/>
    <property type="project" value="TreeGrafter"/>
</dbReference>
<evidence type="ECO:0000256" key="14">
    <source>
        <dbReference type="ARBA" id="ARBA00022989"/>
    </source>
</evidence>
<keyword evidence="8" id="KW-0677">Repeat</keyword>
<sequence>MTAQTNPSATPLLQLPIEGMTCASCVGRVERALQAVPGVQSAHVNLATEQASLQLGDQAPAAQVLEQALAAVHKAGYKVPAHALELEVEGMTCASCVGRVERALKAVPGVQTAAVNLATERATVQLTAGVPAEQLLAAVAKAGYTARSLPQAAEASEAADAHDAQTQRQQQAQQGLLRDLWLAALLAAPVFVLEMGGHMLPGFHHWVSQWLPQQSNWLLQWVLTSLVLAGPGRRFYRLGLPALWRAAPDMNSLVAVGTLSAYLYSLVATFAPGVLPAGTVHVYFEAAAVIVVLILLGRWMEARAKGNTSAAIKRLVQLQAKTAWVRRDGDWQSLAIDAVQPGDSVQVRPGERIPVDGRVTDGESYVDESMISGEPVPVHKTLGAHVVGGTINQKGALTLEATEVGGNTVLAQIIRMVEQAQGGKLPIQAVVDKVTMWFVPAVMAAALLTFVLWLLLGPSPALSLALVNAVAVLIIACPCAMGLATPTSIMVATGRAAQLGVLFRKGEALQLLKDAQVVAVDKTGTLTEGRPALTDLVLAPGFERAAVLAAVAAVESQSEHPISQAIVQAAQAEGLQIPPLSGFESVTGFGVRAQVGSARVEVGADRMMQQLGADVTVFADEAARLGAEGKTPLYAAIDGQLAAMIAVADPIKPTTRAAIEGLHAMGLKVAMITGDNRRTGEAIAQQLGIDEVVAEVLPDGKVEAVKRLRAAHGALAYVGDGINDAPALAEADVGIAVGSGTDIAIESADVVLMGGDLRGVVTAIGLSRAAMRNIHQNLFWAFAYNVALIPVAAGLLYPINGTLLSPVFAAGAMALSSVFVLANALRLKRFRAGL</sequence>
<dbReference type="InterPro" id="IPR006122">
    <property type="entry name" value="HMA_Cu_ion-bd"/>
</dbReference>
<dbReference type="Pfam" id="PF00403">
    <property type="entry name" value="HMA"/>
    <property type="match status" value="2"/>
</dbReference>
<dbReference type="GO" id="GO:0140581">
    <property type="term" value="F:P-type monovalent copper transporter activity"/>
    <property type="evidence" value="ECO:0007669"/>
    <property type="project" value="UniProtKB-EC"/>
</dbReference>
<keyword evidence="17 18" id="KW-0472">Membrane</keyword>
<feature type="domain" description="HMA" evidence="19">
    <location>
        <begin position="11"/>
        <end position="80"/>
    </location>
</feature>
<keyword evidence="9 18" id="KW-0547">Nucleotide-binding</keyword>
<dbReference type="Gene3D" id="3.30.70.100">
    <property type="match status" value="2"/>
</dbReference>
<dbReference type="GO" id="GO:0005886">
    <property type="term" value="C:plasma membrane"/>
    <property type="evidence" value="ECO:0007669"/>
    <property type="project" value="UniProtKB-SubCell"/>
</dbReference>
<feature type="transmembrane region" description="Helical" evidence="18">
    <location>
        <begin position="280"/>
        <end position="299"/>
    </location>
</feature>
<dbReference type="GO" id="GO:0005507">
    <property type="term" value="F:copper ion binding"/>
    <property type="evidence" value="ECO:0007669"/>
    <property type="project" value="InterPro"/>
</dbReference>
<evidence type="ECO:0000256" key="15">
    <source>
        <dbReference type="ARBA" id="ARBA00023008"/>
    </source>
</evidence>
<dbReference type="Gene3D" id="2.70.150.10">
    <property type="entry name" value="Calcium-transporting ATPase, cytoplasmic transduction domain A"/>
    <property type="match status" value="1"/>
</dbReference>
<evidence type="ECO:0000313" key="21">
    <source>
        <dbReference type="Proteomes" id="UP001199260"/>
    </source>
</evidence>
<dbReference type="CDD" id="cd02094">
    <property type="entry name" value="P-type_ATPase_Cu-like"/>
    <property type="match status" value="1"/>
</dbReference>
<dbReference type="Pfam" id="PF00122">
    <property type="entry name" value="E1-E2_ATPase"/>
    <property type="match status" value="1"/>
</dbReference>
<keyword evidence="7 18" id="KW-0479">Metal-binding</keyword>
<comment type="subcellular location">
    <subcellularLocation>
        <location evidence="1">Cell membrane</location>
        <topology evidence="1">Multi-pass membrane protein</topology>
    </subcellularLocation>
</comment>
<dbReference type="SUPFAM" id="SSF81653">
    <property type="entry name" value="Calcium ATPase, transduction domain A"/>
    <property type="match status" value="1"/>
</dbReference>
<keyword evidence="6 18" id="KW-0812">Transmembrane</keyword>
<dbReference type="NCBIfam" id="TIGR01494">
    <property type="entry name" value="ATPase_P-type"/>
    <property type="match status" value="1"/>
</dbReference>
<dbReference type="InterPro" id="IPR018303">
    <property type="entry name" value="ATPase_P-typ_P_site"/>
</dbReference>
<dbReference type="PROSITE" id="PS01047">
    <property type="entry name" value="HMA_1"/>
    <property type="match status" value="2"/>
</dbReference>
<dbReference type="FunFam" id="3.30.70.100:FF:000005">
    <property type="entry name" value="Copper-exporting P-type ATPase A"/>
    <property type="match status" value="2"/>
</dbReference>
<comment type="caution">
    <text evidence="20">The sequence shown here is derived from an EMBL/GenBank/DDBJ whole genome shotgun (WGS) entry which is preliminary data.</text>
</comment>
<feature type="transmembrane region" description="Helical" evidence="18">
    <location>
        <begin position="253"/>
        <end position="274"/>
    </location>
</feature>
<dbReference type="SUPFAM" id="SSF81665">
    <property type="entry name" value="Calcium ATPase, transmembrane domain M"/>
    <property type="match status" value="1"/>
</dbReference>
<evidence type="ECO:0000256" key="16">
    <source>
        <dbReference type="ARBA" id="ARBA00023065"/>
    </source>
</evidence>
<dbReference type="PROSITE" id="PS00154">
    <property type="entry name" value="ATPASE_E1_E2"/>
    <property type="match status" value="1"/>
</dbReference>
<feature type="transmembrane region" description="Helical" evidence="18">
    <location>
        <begin position="462"/>
        <end position="485"/>
    </location>
</feature>
<dbReference type="InterPro" id="IPR023299">
    <property type="entry name" value="ATPase_P-typ_cyto_dom_N"/>
</dbReference>
<keyword evidence="16" id="KW-0406">Ion transport</keyword>
<evidence type="ECO:0000256" key="8">
    <source>
        <dbReference type="ARBA" id="ARBA00022737"/>
    </source>
</evidence>
<accession>A0AAW4XY25</accession>
<evidence type="ECO:0000256" key="5">
    <source>
        <dbReference type="ARBA" id="ARBA00022475"/>
    </source>
</evidence>
<dbReference type="EMBL" id="JAJNCT010000020">
    <property type="protein sequence ID" value="MCD2166300.1"/>
    <property type="molecule type" value="Genomic_DNA"/>
</dbReference>
<dbReference type="PRINTS" id="PR00119">
    <property type="entry name" value="CATATPASE"/>
</dbReference>
<dbReference type="GO" id="GO:0005524">
    <property type="term" value="F:ATP binding"/>
    <property type="evidence" value="ECO:0007669"/>
    <property type="project" value="UniProtKB-UniRule"/>
</dbReference>
<dbReference type="InterPro" id="IPR008250">
    <property type="entry name" value="ATPase_P-typ_transduc_dom_A_sf"/>
</dbReference>
<proteinExistence type="inferred from homology"/>
<organism evidence="20 21">
    <name type="scientific">Comamonas koreensis</name>
    <dbReference type="NCBI Taxonomy" id="160825"/>
    <lineage>
        <taxon>Bacteria</taxon>
        <taxon>Pseudomonadati</taxon>
        <taxon>Pseudomonadota</taxon>
        <taxon>Betaproteobacteria</taxon>
        <taxon>Burkholderiales</taxon>
        <taxon>Comamonadaceae</taxon>
        <taxon>Comamonas</taxon>
    </lineage>
</organism>
<evidence type="ECO:0000256" key="13">
    <source>
        <dbReference type="ARBA" id="ARBA00022967"/>
    </source>
</evidence>
<keyword evidence="10" id="KW-0187">Copper transport</keyword>
<dbReference type="CDD" id="cd00371">
    <property type="entry name" value="HMA"/>
    <property type="match status" value="2"/>
</dbReference>
<dbReference type="AlphaFoldDB" id="A0AAW4XY25"/>
<dbReference type="InterPro" id="IPR044492">
    <property type="entry name" value="P_typ_ATPase_HD_dom"/>
</dbReference>
<dbReference type="InterPro" id="IPR023298">
    <property type="entry name" value="ATPase_P-typ_TM_dom_sf"/>
</dbReference>
<keyword evidence="5 18" id="KW-1003">Cell membrane</keyword>
<evidence type="ECO:0000256" key="10">
    <source>
        <dbReference type="ARBA" id="ARBA00022796"/>
    </source>
</evidence>
<dbReference type="SFLD" id="SFLDF00027">
    <property type="entry name" value="p-type_atpase"/>
    <property type="match status" value="1"/>
</dbReference>
<dbReference type="EC" id="7.2.2.8" evidence="3"/>
<dbReference type="NCBIfam" id="TIGR01525">
    <property type="entry name" value="ATPase-IB_hvy"/>
    <property type="match status" value="1"/>
</dbReference>
<dbReference type="SFLD" id="SFLDS00003">
    <property type="entry name" value="Haloacid_Dehalogenase"/>
    <property type="match status" value="1"/>
</dbReference>
<keyword evidence="11 18" id="KW-0067">ATP-binding</keyword>
<keyword evidence="14 18" id="KW-1133">Transmembrane helix</keyword>
<dbReference type="PANTHER" id="PTHR43520:SF8">
    <property type="entry name" value="P-TYPE CU(+) TRANSPORTER"/>
    <property type="match status" value="1"/>
</dbReference>
<dbReference type="GO" id="GO:0055070">
    <property type="term" value="P:copper ion homeostasis"/>
    <property type="evidence" value="ECO:0007669"/>
    <property type="project" value="TreeGrafter"/>
</dbReference>
<dbReference type="RefSeq" id="WP_230776231.1">
    <property type="nucleotide sequence ID" value="NZ_JAJNCT010000020.1"/>
</dbReference>